<dbReference type="Pfam" id="PF13487">
    <property type="entry name" value="HD_5"/>
    <property type="match status" value="1"/>
</dbReference>
<gene>
    <name evidence="2" type="ORF">C5Y83_12505</name>
</gene>
<organism evidence="2 3">
    <name type="scientific">Blastopirellula marina</name>
    <dbReference type="NCBI Taxonomy" id="124"/>
    <lineage>
        <taxon>Bacteria</taxon>
        <taxon>Pseudomonadati</taxon>
        <taxon>Planctomycetota</taxon>
        <taxon>Planctomycetia</taxon>
        <taxon>Pirellulales</taxon>
        <taxon>Pirellulaceae</taxon>
        <taxon>Blastopirellula</taxon>
    </lineage>
</organism>
<dbReference type="SUPFAM" id="SSF109604">
    <property type="entry name" value="HD-domain/PDEase-like"/>
    <property type="match status" value="1"/>
</dbReference>
<reference evidence="2 3" key="1">
    <citation type="submission" date="2018-02" db="EMBL/GenBank/DDBJ databases">
        <title>Comparative genomes isolates from brazilian mangrove.</title>
        <authorList>
            <person name="Araujo J.E."/>
            <person name="Taketani R.G."/>
            <person name="Silva M.C.P."/>
            <person name="Loureco M.V."/>
            <person name="Andreote F.D."/>
        </authorList>
    </citation>
    <scope>NUCLEOTIDE SEQUENCE [LARGE SCALE GENOMIC DNA]</scope>
    <source>
        <strain evidence="2 3">Hex-1 MGV</strain>
    </source>
</reference>
<sequence length="339" mass="38428">MPTTFGDLLLAPEAMSTTTAYLQRQKFLPVPLHTLCVTGELPVDIYLCQGRDDAPVLFRRRNIEIPPDEFPKLLESGIETVFISRDHVEVYQQHLEDNVAVIIANESLPLERRLQFLGDTGRSILHEVFQADQLDQTLEAVDDLSNHMVELFAGNEVAVSDLFSVLRHDYHTYTHSYNVASYAMLLGKELGFSSDEKLRSLSVGGLLHDLGKLKIPRTILNKKGRLDNQDWDIIRRHPFDGFVALVNRPEVSRDQLMMVYQHHERIDGSGYPVGLIGDEIHPFARICSVVDVFDALTSSRPYRTANTTNEALETLDRLANDKLDAEMVQCWKALMKKPS</sequence>
<dbReference type="GO" id="GO:0016787">
    <property type="term" value="F:hydrolase activity"/>
    <property type="evidence" value="ECO:0007669"/>
    <property type="project" value="UniProtKB-KW"/>
</dbReference>
<evidence type="ECO:0000313" key="2">
    <source>
        <dbReference type="EMBL" id="PQO34344.1"/>
    </source>
</evidence>
<dbReference type="Gene3D" id="1.10.3210.10">
    <property type="entry name" value="Hypothetical protein af1432"/>
    <property type="match status" value="1"/>
</dbReference>
<dbReference type="PANTHER" id="PTHR43155:SF2">
    <property type="entry name" value="CYCLIC DI-GMP PHOSPHODIESTERASE PA4108"/>
    <property type="match status" value="1"/>
</dbReference>
<protein>
    <submittedName>
        <fullName evidence="2">Metal-dependent phosphohydrolase</fullName>
    </submittedName>
</protein>
<dbReference type="AlphaFoldDB" id="A0A2S8FR72"/>
<keyword evidence="2" id="KW-0378">Hydrolase</keyword>
<dbReference type="OrthoDB" id="9759601at2"/>
<dbReference type="EMBL" id="PUHY01000010">
    <property type="protein sequence ID" value="PQO34344.1"/>
    <property type="molecule type" value="Genomic_DNA"/>
</dbReference>
<dbReference type="InterPro" id="IPR037522">
    <property type="entry name" value="HD_GYP_dom"/>
</dbReference>
<dbReference type="CDD" id="cd00077">
    <property type="entry name" value="HDc"/>
    <property type="match status" value="1"/>
</dbReference>
<comment type="caution">
    <text evidence="2">The sequence shown here is derived from an EMBL/GenBank/DDBJ whole genome shotgun (WGS) entry which is preliminary data.</text>
</comment>
<proteinExistence type="predicted"/>
<dbReference type="PROSITE" id="PS51832">
    <property type="entry name" value="HD_GYP"/>
    <property type="match status" value="1"/>
</dbReference>
<dbReference type="RefSeq" id="WP_105330075.1">
    <property type="nucleotide sequence ID" value="NZ_PUHY01000010.1"/>
</dbReference>
<feature type="domain" description="HD-GYP" evidence="1">
    <location>
        <begin position="150"/>
        <end position="339"/>
    </location>
</feature>
<evidence type="ECO:0000259" key="1">
    <source>
        <dbReference type="PROSITE" id="PS51832"/>
    </source>
</evidence>
<name>A0A2S8FR72_9BACT</name>
<dbReference type="PANTHER" id="PTHR43155">
    <property type="entry name" value="CYCLIC DI-GMP PHOSPHODIESTERASE PA4108-RELATED"/>
    <property type="match status" value="1"/>
</dbReference>
<dbReference type="Proteomes" id="UP000238322">
    <property type="component" value="Unassembled WGS sequence"/>
</dbReference>
<evidence type="ECO:0000313" key="3">
    <source>
        <dbReference type="Proteomes" id="UP000238322"/>
    </source>
</evidence>
<accession>A0A2S8FR72</accession>
<dbReference type="SMART" id="SM00471">
    <property type="entry name" value="HDc"/>
    <property type="match status" value="1"/>
</dbReference>
<dbReference type="InterPro" id="IPR003607">
    <property type="entry name" value="HD/PDEase_dom"/>
</dbReference>